<dbReference type="OrthoDB" id="9808609at2"/>
<accession>K8PS85</accession>
<dbReference type="GO" id="GO:0043022">
    <property type="term" value="F:ribosome binding"/>
    <property type="evidence" value="ECO:0007669"/>
    <property type="project" value="UniProtKB-UniRule"/>
</dbReference>
<comment type="subcellular location">
    <subcellularLocation>
        <location evidence="12">Cytoplasm</location>
    </subcellularLocation>
    <text evidence="12">Associates with ribosomes.</text>
</comment>
<evidence type="ECO:0000313" key="16">
    <source>
        <dbReference type="Proteomes" id="UP000001095"/>
    </source>
</evidence>
<dbReference type="FunFam" id="3.40.50.300:FF:000309">
    <property type="entry name" value="ABC transporter ATP-binding protein"/>
    <property type="match status" value="1"/>
</dbReference>
<dbReference type="Gene3D" id="3.40.50.300">
    <property type="entry name" value="P-loop containing nucleotide triphosphate hydrolases"/>
    <property type="match status" value="2"/>
</dbReference>
<feature type="compositionally biased region" description="Polar residues" evidence="13">
    <location>
        <begin position="508"/>
        <end position="523"/>
    </location>
</feature>
<dbReference type="GO" id="GO:0003677">
    <property type="term" value="F:DNA binding"/>
    <property type="evidence" value="ECO:0007669"/>
    <property type="project" value="UniProtKB-UniRule"/>
</dbReference>
<dbReference type="InterPro" id="IPR051309">
    <property type="entry name" value="ABCF_ATPase"/>
</dbReference>
<dbReference type="InterPro" id="IPR027417">
    <property type="entry name" value="P-loop_NTPase"/>
</dbReference>
<dbReference type="PANTHER" id="PTHR42855:SF1">
    <property type="entry name" value="ABC TRANSPORTER DOMAIN-CONTAINING PROTEIN"/>
    <property type="match status" value="1"/>
</dbReference>
<dbReference type="InterPro" id="IPR003439">
    <property type="entry name" value="ABC_transporter-like_ATP-bd"/>
</dbReference>
<evidence type="ECO:0000256" key="4">
    <source>
        <dbReference type="ARBA" id="ARBA00022763"/>
    </source>
</evidence>
<evidence type="ECO:0000256" key="5">
    <source>
        <dbReference type="ARBA" id="ARBA00022801"/>
    </source>
</evidence>
<evidence type="ECO:0000256" key="10">
    <source>
        <dbReference type="ARBA" id="ARBA00049360"/>
    </source>
</evidence>
<evidence type="ECO:0000256" key="9">
    <source>
        <dbReference type="ARBA" id="ARBA00024722"/>
    </source>
</evidence>
<protein>
    <recommendedName>
        <fullName evidence="12">ATP-binding protein Uup</fullName>
        <ecNumber evidence="12">3.6.1.-</ecNumber>
    </recommendedName>
</protein>
<keyword evidence="16" id="KW-1185">Reference proteome</keyword>
<dbReference type="InterPro" id="IPR017871">
    <property type="entry name" value="ABC_transporter-like_CS"/>
</dbReference>
<feature type="binding site" evidence="12">
    <location>
        <begin position="315"/>
        <end position="322"/>
    </location>
    <ligand>
        <name>ATP</name>
        <dbReference type="ChEBI" id="CHEBI:30616"/>
        <label>2</label>
    </ligand>
</feature>
<comment type="caution">
    <text evidence="15">The sequence shown here is derived from an EMBL/GenBank/DDBJ whole genome shotgun (WGS) entry which is preliminary data.</text>
</comment>
<dbReference type="PROSITE" id="PS00211">
    <property type="entry name" value="ABC_TRANSPORTER_1"/>
    <property type="match status" value="1"/>
</dbReference>
<dbReference type="GO" id="GO:0005524">
    <property type="term" value="F:ATP binding"/>
    <property type="evidence" value="ECO:0007669"/>
    <property type="project" value="UniProtKB-UniRule"/>
</dbReference>
<dbReference type="GO" id="GO:0005737">
    <property type="term" value="C:cytoplasm"/>
    <property type="evidence" value="ECO:0007669"/>
    <property type="project" value="UniProtKB-SubCell"/>
</dbReference>
<keyword evidence="8 12" id="KW-0234">DNA repair</keyword>
<dbReference type="PATRIC" id="fig|883079.3.peg.569"/>
<reference evidence="15 16" key="1">
    <citation type="submission" date="2012-04" db="EMBL/GenBank/DDBJ databases">
        <title>The Genome Sequence of Afipia clevelandensis ATCC 49720.</title>
        <authorList>
            <consortium name="The Broad Institute Genome Sequencing Platform"/>
            <person name="Earl A."/>
            <person name="Ward D."/>
            <person name="Feldgarden M."/>
            <person name="Gevers D."/>
            <person name="Huys G."/>
            <person name="Walker B."/>
            <person name="Young S.K."/>
            <person name="Zeng Q."/>
            <person name="Gargeya S."/>
            <person name="Fitzgerald M."/>
            <person name="Haas B."/>
            <person name="Abouelleil A."/>
            <person name="Alvarado L."/>
            <person name="Arachchi H.M."/>
            <person name="Berlin A."/>
            <person name="Chapman S.B."/>
            <person name="Goldberg J."/>
            <person name="Griggs A."/>
            <person name="Gujja S."/>
            <person name="Hansen M."/>
            <person name="Howarth C."/>
            <person name="Imamovic A."/>
            <person name="Larimer J."/>
            <person name="McCowen C."/>
            <person name="Montmayeur A."/>
            <person name="Murphy C."/>
            <person name="Neiman D."/>
            <person name="Pearson M."/>
            <person name="Priest M."/>
            <person name="Roberts A."/>
            <person name="Saif S."/>
            <person name="Shea T."/>
            <person name="Sisk P."/>
            <person name="Sykes S."/>
            <person name="Wortman J."/>
            <person name="Nusbaum C."/>
            <person name="Birren B."/>
        </authorList>
    </citation>
    <scope>NUCLEOTIDE SEQUENCE [LARGE SCALE GENOMIC DNA]</scope>
    <source>
        <strain evidence="15 16">ATCC 49720</strain>
    </source>
</reference>
<proteinExistence type="inferred from homology"/>
<dbReference type="RefSeq" id="WP_002711416.1">
    <property type="nucleotide sequence ID" value="NZ_KB375281.1"/>
</dbReference>
<evidence type="ECO:0000256" key="1">
    <source>
        <dbReference type="ARBA" id="ARBA00022490"/>
    </source>
</evidence>
<dbReference type="InterPro" id="IPR003593">
    <property type="entry name" value="AAA+_ATPase"/>
</dbReference>
<keyword evidence="3 12" id="KW-0547">Nucleotide-binding</keyword>
<feature type="coiled-coil region" evidence="12">
    <location>
        <begin position="572"/>
        <end position="599"/>
    </location>
</feature>
<dbReference type="SUPFAM" id="SSF52540">
    <property type="entry name" value="P-loop containing nucleoside triphosphate hydrolases"/>
    <property type="match status" value="2"/>
</dbReference>
<evidence type="ECO:0000256" key="13">
    <source>
        <dbReference type="SAM" id="MobiDB-lite"/>
    </source>
</evidence>
<dbReference type="Pfam" id="PF00005">
    <property type="entry name" value="ABC_tran"/>
    <property type="match status" value="2"/>
</dbReference>
<sequence>MAPPLIQLKDIALTFGGTPLLAGVELAVSAGERVCLIGRNGSGKSTLLKIVAGLVEADRGTRFVQPGATIRYLPQEPDFDGFKTTLAYVEAGMNPGDDHYQAQYLLEQLGLTGTEDPANLSGGEARRAALARVLAPSPDILLLDEPTNHLDLTTIEWLEGELASRRSALVMISHDRRFLSNLSRATVWLDRGETRRIEKGFSAFEEWRDEVLAEEERDQHKLDRKIVAEEHWLRYGVSGRRKRNVKRLGNLFELRQQRRDYRGTAGKANLAAAEAETSGKLVIEAKRIGKSYGERRIVDDFSTRVTRGDRIGIIGPNGAGKTTLIGLLTGGDAPDTGTVRLGANIEMATLDQHRESLDPKTTLADALTGGRGDSIMVNGKPKHVIGYMKDFLFQQEQARTPLEVLSGGERGRLMLARALAKPSNVLVLDEPTNDLDLETLDVLEEMLGDYEGTVILVSHDRDFLDRVVTSVIAPEGSGKWIEYAGGYSDMLAQRGADLQEKAIKAAASSDTSRTAKNAGSSPAATAKRRLSFNEKHALETLPKTMAKLQADIAKQQKLLDDPELYAKDRKAFDAASAAIAKAQAELDASEEKWLELEMLREEIESGA</sequence>
<dbReference type="EC" id="3.6.1.-" evidence="12"/>
<dbReference type="PROSITE" id="PS50893">
    <property type="entry name" value="ABC_TRANSPORTER_2"/>
    <property type="match status" value="2"/>
</dbReference>
<dbReference type="InterPro" id="IPR043686">
    <property type="entry name" value="Uup"/>
</dbReference>
<dbReference type="HAMAP" id="MF_00848">
    <property type="entry name" value="Uup"/>
    <property type="match status" value="1"/>
</dbReference>
<name>K8PS85_9BRAD</name>
<evidence type="ECO:0000256" key="11">
    <source>
        <dbReference type="ARBA" id="ARBA00061478"/>
    </source>
</evidence>
<dbReference type="HOGENOM" id="CLU_000604_36_0_5"/>
<dbReference type="CDD" id="cd03221">
    <property type="entry name" value="ABCF_EF-3"/>
    <property type="match status" value="2"/>
</dbReference>
<organism evidence="15 16">
    <name type="scientific">Afipia clevelandensis ATCC 49720</name>
    <dbReference type="NCBI Taxonomy" id="883079"/>
    <lineage>
        <taxon>Bacteria</taxon>
        <taxon>Pseudomonadati</taxon>
        <taxon>Pseudomonadota</taxon>
        <taxon>Alphaproteobacteria</taxon>
        <taxon>Hyphomicrobiales</taxon>
        <taxon>Nitrobacteraceae</taxon>
        <taxon>Afipia</taxon>
    </lineage>
</organism>
<keyword evidence="6 12" id="KW-0067">ATP-binding</keyword>
<feature type="region of interest" description="Disordered" evidence="13">
    <location>
        <begin position="507"/>
        <end position="526"/>
    </location>
</feature>
<dbReference type="GO" id="GO:0016887">
    <property type="term" value="F:ATP hydrolysis activity"/>
    <property type="evidence" value="ECO:0007669"/>
    <property type="project" value="UniProtKB-UniRule"/>
</dbReference>
<dbReference type="InterPro" id="IPR032524">
    <property type="entry name" value="ABC_tran_C"/>
</dbReference>
<feature type="domain" description="ABC transporter" evidence="14">
    <location>
        <begin position="283"/>
        <end position="503"/>
    </location>
</feature>
<comment type="function">
    <text evidence="12">Probably plays a role in ribosome assembly or function. May be involved in resolution of branched DNA intermediates that result from template switching in postreplication gaps. Binds DNA and has ATPase activity.</text>
</comment>
<dbReference type="EMBL" id="AGWY01000002">
    <property type="protein sequence ID" value="EKS42385.1"/>
    <property type="molecule type" value="Genomic_DNA"/>
</dbReference>
<feature type="binding site" evidence="12">
    <location>
        <begin position="38"/>
        <end position="45"/>
    </location>
    <ligand>
        <name>ATP</name>
        <dbReference type="ChEBI" id="CHEBI:30616"/>
        <label>1</label>
    </ligand>
</feature>
<keyword evidence="2 12" id="KW-0677">Repeat</keyword>
<comment type="catalytic activity">
    <reaction evidence="10 12">
        <text>ATP + H2O = ADP + phosphate + H(+)</text>
        <dbReference type="Rhea" id="RHEA:13065"/>
        <dbReference type="ChEBI" id="CHEBI:15377"/>
        <dbReference type="ChEBI" id="CHEBI:15378"/>
        <dbReference type="ChEBI" id="CHEBI:30616"/>
        <dbReference type="ChEBI" id="CHEBI:43474"/>
        <dbReference type="ChEBI" id="CHEBI:456216"/>
    </reaction>
</comment>
<keyword evidence="12" id="KW-0175">Coiled coil</keyword>
<dbReference type="GO" id="GO:0006281">
    <property type="term" value="P:DNA repair"/>
    <property type="evidence" value="ECO:0007669"/>
    <property type="project" value="UniProtKB-KW"/>
</dbReference>
<evidence type="ECO:0000256" key="2">
    <source>
        <dbReference type="ARBA" id="ARBA00022737"/>
    </source>
</evidence>
<evidence type="ECO:0000313" key="15">
    <source>
        <dbReference type="EMBL" id="EKS42385.1"/>
    </source>
</evidence>
<evidence type="ECO:0000256" key="3">
    <source>
        <dbReference type="ARBA" id="ARBA00022741"/>
    </source>
</evidence>
<gene>
    <name evidence="12" type="primary">uup</name>
    <name evidence="15" type="ORF">HMPREF9696_00550</name>
</gene>
<evidence type="ECO:0000259" key="14">
    <source>
        <dbReference type="PROSITE" id="PS50893"/>
    </source>
</evidence>
<dbReference type="SMART" id="SM00382">
    <property type="entry name" value="AAA"/>
    <property type="match status" value="2"/>
</dbReference>
<keyword evidence="1 12" id="KW-0963">Cytoplasm</keyword>
<evidence type="ECO:0000256" key="8">
    <source>
        <dbReference type="ARBA" id="ARBA00023204"/>
    </source>
</evidence>
<dbReference type="Pfam" id="PF16326">
    <property type="entry name" value="ABC_tran_CTD"/>
    <property type="match status" value="1"/>
</dbReference>
<dbReference type="PANTHER" id="PTHR42855">
    <property type="entry name" value="ABC TRANSPORTER ATP-BINDING SUBUNIT"/>
    <property type="match status" value="1"/>
</dbReference>
<feature type="domain" description="ABC transporter" evidence="14">
    <location>
        <begin position="6"/>
        <end position="216"/>
    </location>
</feature>
<evidence type="ECO:0000256" key="6">
    <source>
        <dbReference type="ARBA" id="ARBA00022840"/>
    </source>
</evidence>
<dbReference type="InterPro" id="IPR037118">
    <property type="entry name" value="Val-tRNA_synth_C_sf"/>
</dbReference>
<keyword evidence="5 12" id="KW-0378">Hydrolase</keyword>
<keyword evidence="7 12" id="KW-0238">DNA-binding</keyword>
<keyword evidence="4 12" id="KW-0227">DNA damage</keyword>
<dbReference type="Gene3D" id="1.10.287.380">
    <property type="entry name" value="Valyl-tRNA synthetase, C-terminal domain"/>
    <property type="match status" value="1"/>
</dbReference>
<evidence type="ECO:0000256" key="7">
    <source>
        <dbReference type="ARBA" id="ARBA00023125"/>
    </source>
</evidence>
<comment type="function">
    <text evidence="9">Involved in beta-(1--&gt;2)glucan export. Transmembrane domains (TMD) form a pore in the inner membrane and the ATP-binding domain (NBD) is responsible for energy generation.</text>
</comment>
<dbReference type="AlphaFoldDB" id="K8PS85"/>
<evidence type="ECO:0000256" key="12">
    <source>
        <dbReference type="HAMAP-Rule" id="MF_00848"/>
    </source>
</evidence>
<comment type="similarity">
    <text evidence="11 12">Belongs to the ABC transporter superfamily. ABCF family. Uup subfamily.</text>
</comment>
<dbReference type="Proteomes" id="UP000001095">
    <property type="component" value="Unassembled WGS sequence"/>
</dbReference>